<feature type="domain" description="Agenet" evidence="5">
    <location>
        <begin position="9"/>
        <end position="76"/>
    </location>
</feature>
<proteinExistence type="predicted"/>
<dbReference type="SMART" id="SM00743">
    <property type="entry name" value="Agenet"/>
    <property type="match status" value="4"/>
</dbReference>
<dbReference type="OrthoDB" id="687110at2759"/>
<keyword evidence="7" id="KW-1185">Reference proteome</keyword>
<dbReference type="PANTHER" id="PTHR31917:SF50">
    <property type="entry name" value="DUF724 DOMAIN-CONTAINING PROTEIN 1-RELATED"/>
    <property type="match status" value="1"/>
</dbReference>
<sequence>MSTIPSDKLFMMEGCEVEFCYKNNVFKNVWYKAVIEANPKPRLGERCVRLLKDDSLTLLTELTEKAWFRPVPPKYLEDLVHIKEGSVVDADLTDSWCWCTGLVVKRIESDKFLVLFDTPPDIIQFERKHLRPHLDWVDEKWFEIPRPYVQESMFSSGTPVEVSSLKNKTEIVWGPAMIIKEINESDEKKYLVKLCADNLSFKGVKGRPIITVDWSRVRPRPPPFSVEEYQSLEYIEVFHWASWRQGRMIRILPRKWGLVTIDAENKEVSCKLSDIRPSKVWEDGVWKSRESLLTQGPVNKTLPRDQNGLGNDSTRENEASEDNSRKRKRDLTSVAIVEENEAKDITTVLPFEKKLPIWKTFESMEVFKMFPQSPHFIPLLESREDSREMSAVGLMFTFSGLLEAVKDLQPEDPTRSLTSLNDSFAELEKHGFDVKMPVLRINKLLSLRDKQASKMEELKGAEKVTAEKESVKVENQRKILALQRKNEEVEKEIDQSKSCEEMIVQQLEDVKLQYQATASAPW</sequence>
<evidence type="ECO:0000256" key="2">
    <source>
        <dbReference type="ARBA" id="ARBA00022604"/>
    </source>
</evidence>
<dbReference type="EMBL" id="CACVBM020001217">
    <property type="protein sequence ID" value="CAA7039715.1"/>
    <property type="molecule type" value="Genomic_DNA"/>
</dbReference>
<evidence type="ECO:0000256" key="1">
    <source>
        <dbReference type="ARBA" id="ARBA00022448"/>
    </source>
</evidence>
<dbReference type="InterPro" id="IPR008395">
    <property type="entry name" value="Agenet-like_dom"/>
</dbReference>
<dbReference type="Pfam" id="PF05641">
    <property type="entry name" value="Agenet"/>
    <property type="match status" value="2"/>
</dbReference>
<organism evidence="6 7">
    <name type="scientific">Microthlaspi erraticum</name>
    <dbReference type="NCBI Taxonomy" id="1685480"/>
    <lineage>
        <taxon>Eukaryota</taxon>
        <taxon>Viridiplantae</taxon>
        <taxon>Streptophyta</taxon>
        <taxon>Embryophyta</taxon>
        <taxon>Tracheophyta</taxon>
        <taxon>Spermatophyta</taxon>
        <taxon>Magnoliopsida</taxon>
        <taxon>eudicotyledons</taxon>
        <taxon>Gunneridae</taxon>
        <taxon>Pentapetalae</taxon>
        <taxon>rosids</taxon>
        <taxon>malvids</taxon>
        <taxon>Brassicales</taxon>
        <taxon>Brassicaceae</taxon>
        <taxon>Coluteocarpeae</taxon>
        <taxon>Microthlaspi</taxon>
    </lineage>
</organism>
<evidence type="ECO:0000313" key="7">
    <source>
        <dbReference type="Proteomes" id="UP000467841"/>
    </source>
</evidence>
<dbReference type="Proteomes" id="UP000467841">
    <property type="component" value="Unassembled WGS sequence"/>
</dbReference>
<dbReference type="AlphaFoldDB" id="A0A6D2JFG2"/>
<feature type="domain" description="Agenet" evidence="5">
    <location>
        <begin position="152"/>
        <end position="225"/>
    </location>
</feature>
<feature type="region of interest" description="Disordered" evidence="4">
    <location>
        <begin position="296"/>
        <end position="329"/>
    </location>
</feature>
<name>A0A6D2JFG2_9BRAS</name>
<feature type="domain" description="Agenet" evidence="5">
    <location>
        <begin position="227"/>
        <end position="283"/>
    </location>
</feature>
<accession>A0A6D2JFG2</accession>
<dbReference type="PANTHER" id="PTHR31917">
    <property type="entry name" value="AGENET DOMAIN-CONTAINING PROTEIN-RELATED"/>
    <property type="match status" value="1"/>
</dbReference>
<keyword evidence="1" id="KW-0813">Transport</keyword>
<protein>
    <recommendedName>
        <fullName evidence="5">Agenet domain-containing protein</fullName>
    </recommendedName>
</protein>
<dbReference type="CDD" id="cd20405">
    <property type="entry name" value="Tudor_Agenet_AtDUF_rpt1_3"/>
    <property type="match status" value="1"/>
</dbReference>
<evidence type="ECO:0000256" key="3">
    <source>
        <dbReference type="SAM" id="Coils"/>
    </source>
</evidence>
<dbReference type="InterPro" id="IPR014002">
    <property type="entry name" value="Agenet_dom_plant"/>
</dbReference>
<gene>
    <name evidence="6" type="ORF">MERR_LOCUS26950</name>
</gene>
<evidence type="ECO:0000313" key="6">
    <source>
        <dbReference type="EMBL" id="CAA7039715.1"/>
    </source>
</evidence>
<comment type="caution">
    <text evidence="6">The sequence shown here is derived from an EMBL/GenBank/DDBJ whole genome shotgun (WGS) entry which is preliminary data.</text>
</comment>
<reference evidence="6" key="1">
    <citation type="submission" date="2020-01" db="EMBL/GenBank/DDBJ databases">
        <authorList>
            <person name="Mishra B."/>
        </authorList>
    </citation>
    <scope>NUCLEOTIDE SEQUENCE [LARGE SCALE GENOMIC DNA]</scope>
</reference>
<dbReference type="Pfam" id="PF05266">
    <property type="entry name" value="DUF724"/>
    <property type="match status" value="1"/>
</dbReference>
<keyword evidence="2" id="KW-0341">Growth regulation</keyword>
<feature type="coiled-coil region" evidence="3">
    <location>
        <begin position="472"/>
        <end position="502"/>
    </location>
</feature>
<dbReference type="InterPro" id="IPR007930">
    <property type="entry name" value="DUF724"/>
</dbReference>
<evidence type="ECO:0000256" key="4">
    <source>
        <dbReference type="SAM" id="MobiDB-lite"/>
    </source>
</evidence>
<feature type="domain" description="Agenet" evidence="5">
    <location>
        <begin position="80"/>
        <end position="138"/>
    </location>
</feature>
<keyword evidence="3" id="KW-0175">Coiled coil</keyword>
<evidence type="ECO:0000259" key="5">
    <source>
        <dbReference type="SMART" id="SM00743"/>
    </source>
</evidence>
<feature type="compositionally biased region" description="Basic and acidic residues" evidence="4">
    <location>
        <begin position="313"/>
        <end position="324"/>
    </location>
</feature>
<dbReference type="CDD" id="cd20406">
    <property type="entry name" value="Tudor_Agenet_AtDUF_rpt2_4"/>
    <property type="match status" value="1"/>
</dbReference>